<proteinExistence type="predicted"/>
<gene>
    <name evidence="2" type="ORF">LR48_Vigan02g193700</name>
</gene>
<organism evidence="2 3">
    <name type="scientific">Phaseolus angularis</name>
    <name type="common">Azuki bean</name>
    <name type="synonym">Vigna angularis</name>
    <dbReference type="NCBI Taxonomy" id="3914"/>
    <lineage>
        <taxon>Eukaryota</taxon>
        <taxon>Viridiplantae</taxon>
        <taxon>Streptophyta</taxon>
        <taxon>Embryophyta</taxon>
        <taxon>Tracheophyta</taxon>
        <taxon>Spermatophyta</taxon>
        <taxon>Magnoliopsida</taxon>
        <taxon>eudicotyledons</taxon>
        <taxon>Gunneridae</taxon>
        <taxon>Pentapetalae</taxon>
        <taxon>rosids</taxon>
        <taxon>fabids</taxon>
        <taxon>Fabales</taxon>
        <taxon>Fabaceae</taxon>
        <taxon>Papilionoideae</taxon>
        <taxon>50 kb inversion clade</taxon>
        <taxon>NPAAA clade</taxon>
        <taxon>indigoferoid/millettioid clade</taxon>
        <taxon>Phaseoleae</taxon>
        <taxon>Vigna</taxon>
    </lineage>
</organism>
<accession>A0A0L9TZE3</accession>
<dbReference type="EMBL" id="CM003372">
    <property type="protein sequence ID" value="KOM35787.1"/>
    <property type="molecule type" value="Genomic_DNA"/>
</dbReference>
<sequence>MEGRIDTLEGRVNTVERWASEQKRELTEWRRNIQEMILEDQNQERDTKGREKSLDRPRRGWKEEFLQDNKKGKKEVKKGRDAVKDSLQNIKKAKKFYEEGEYLANDEEKKKRETNISEEGNVVTITSGSRVPKSVVLSVDGFAGIRGQDRREENICEVEGNDENYDGDIGVAAAEKVAEVAAVRVDNVTNVGRENTSGEDHDGKVVTLASPSKVAKAVVFSEDRVVGCGGYVKTVKKGEELLRSGVKTVVSGSDPAVVWVSMGASTRAVTDPFPEITEEKIQKETSGMEAVQTVSEANYNTCAPQCKRSQVRKQYRTVIWSRGILEKEQFLLMEEKESIILSYKPPPKPSYLNWRTIASGLLSYDNMMMKRSHEIKLNGSNLEDKVVMQQGVMIGYNGFKIKGRRNERAIKRERLLTVS</sequence>
<feature type="region of interest" description="Disordered" evidence="1">
    <location>
        <begin position="37"/>
        <end position="81"/>
    </location>
</feature>
<feature type="compositionally biased region" description="Basic and acidic residues" evidence="1">
    <location>
        <begin position="42"/>
        <end position="70"/>
    </location>
</feature>
<dbReference type="Gramene" id="KOM35787">
    <property type="protein sequence ID" value="KOM35787"/>
    <property type="gene ID" value="LR48_Vigan02g193700"/>
</dbReference>
<evidence type="ECO:0000313" key="2">
    <source>
        <dbReference type="EMBL" id="KOM35787.1"/>
    </source>
</evidence>
<reference evidence="3" key="1">
    <citation type="journal article" date="2015" name="Proc. Natl. Acad. Sci. U.S.A.">
        <title>Genome sequencing of adzuki bean (Vigna angularis) provides insight into high starch and low fat accumulation and domestication.</title>
        <authorList>
            <person name="Yang K."/>
            <person name="Tian Z."/>
            <person name="Chen C."/>
            <person name="Luo L."/>
            <person name="Zhao B."/>
            <person name="Wang Z."/>
            <person name="Yu L."/>
            <person name="Li Y."/>
            <person name="Sun Y."/>
            <person name="Li W."/>
            <person name="Chen Y."/>
            <person name="Li Y."/>
            <person name="Zhang Y."/>
            <person name="Ai D."/>
            <person name="Zhao J."/>
            <person name="Shang C."/>
            <person name="Ma Y."/>
            <person name="Wu B."/>
            <person name="Wang M."/>
            <person name="Gao L."/>
            <person name="Sun D."/>
            <person name="Zhang P."/>
            <person name="Guo F."/>
            <person name="Wang W."/>
            <person name="Li Y."/>
            <person name="Wang J."/>
            <person name="Varshney R.K."/>
            <person name="Wang J."/>
            <person name="Ling H.Q."/>
            <person name="Wan P."/>
        </authorList>
    </citation>
    <scope>NUCLEOTIDE SEQUENCE</scope>
    <source>
        <strain evidence="3">cv. Jingnong 6</strain>
    </source>
</reference>
<dbReference type="AlphaFoldDB" id="A0A0L9TZE3"/>
<protein>
    <submittedName>
        <fullName evidence="2">Uncharacterized protein</fullName>
    </submittedName>
</protein>
<name>A0A0L9TZE3_PHAAN</name>
<evidence type="ECO:0000313" key="3">
    <source>
        <dbReference type="Proteomes" id="UP000053144"/>
    </source>
</evidence>
<dbReference type="Proteomes" id="UP000053144">
    <property type="component" value="Chromosome 2"/>
</dbReference>
<evidence type="ECO:0000256" key="1">
    <source>
        <dbReference type="SAM" id="MobiDB-lite"/>
    </source>
</evidence>